<sequence length="594" mass="67665">MSIFRSVGLNGEKVHLSRSAVLLGSACVAGTVALYWYYRRCRNKIKDGNDPSSATTFGLDGLELSKKHKECGNQFFRRGEYQSALKAFNKAIETCPKEEVKHLAICYQNRAATYDRLGETQKSIDDCTVALRFDKVYLKAIVRRAKAHKLLKHYQEALDGKQHIYYARYVDANDSSNLANDLIDVINPLAALVLQEITDERGSTPIPVRDESVLVWHNCFTNDPILNDLDNPKLDSGLYGRALEAIRECRYEEVIPLLEQEMPQITEPTEILRDSVLLIRFAFMKEDQKISRALFCWVEHCSNIVVNVLSEFHHLTAEKLLRVHSPSELAAQRFCLNHGNKASSLSMRIVGTEVHKIGCQTKVYFIARDFDPAIQLDGGNVDIYIAAWLLYCEKLDTESAMKYLNRLEQTAPNHNFLKYAKADCQLANAIAQADVCATLRCIHDAYEILKDDSESQPIFYLLSGKLFYAAENRDLARESFEKAVEAFPQHSAPTTYLAMIEAENLDESSEKMRQLESKMKSRLEMEEGDPDVLAVLAKIAIKRNDYREAVGLYKQYLLLCPLRYHHSRAVPAIINYMQIKAMNEILKDLNDPQR</sequence>
<dbReference type="GO" id="GO:0030150">
    <property type="term" value="P:protein import into mitochondrial matrix"/>
    <property type="evidence" value="ECO:0007669"/>
    <property type="project" value="TreeGrafter"/>
</dbReference>
<keyword evidence="8 12" id="KW-0472">Membrane</keyword>
<dbReference type="GO" id="GO:0008320">
    <property type="term" value="F:protein transmembrane transporter activity"/>
    <property type="evidence" value="ECO:0007669"/>
    <property type="project" value="TreeGrafter"/>
</dbReference>
<feature type="repeat" description="TPR" evidence="10">
    <location>
        <begin position="457"/>
        <end position="490"/>
    </location>
</feature>
<protein>
    <submittedName>
        <fullName evidence="15">Mitochondrial import receptor subunit TOM70</fullName>
    </submittedName>
</protein>
<evidence type="ECO:0000256" key="12">
    <source>
        <dbReference type="SAM" id="Phobius"/>
    </source>
</evidence>
<keyword evidence="4" id="KW-1000">Mitochondrion outer membrane</keyword>
<dbReference type="WBParaSite" id="ASIM_0001106501-mRNA-1">
    <property type="protein sequence ID" value="ASIM_0001106501-mRNA-1"/>
    <property type="gene ID" value="ASIM_0001106501"/>
</dbReference>
<feature type="coiled-coil region" evidence="11">
    <location>
        <begin position="498"/>
        <end position="525"/>
    </location>
</feature>
<evidence type="ECO:0000313" key="14">
    <source>
        <dbReference type="Proteomes" id="UP000267096"/>
    </source>
</evidence>
<dbReference type="Pfam" id="PF13174">
    <property type="entry name" value="TPR_6"/>
    <property type="match status" value="1"/>
</dbReference>
<dbReference type="EMBL" id="UYRR01031008">
    <property type="protein sequence ID" value="VDK43325.1"/>
    <property type="molecule type" value="Genomic_DNA"/>
</dbReference>
<dbReference type="GO" id="GO:0045039">
    <property type="term" value="P:protein insertion into mitochondrial inner membrane"/>
    <property type="evidence" value="ECO:0007669"/>
    <property type="project" value="TreeGrafter"/>
</dbReference>
<keyword evidence="2 12" id="KW-0812">Transmembrane</keyword>
<keyword evidence="6 12" id="KW-1133">Transmembrane helix</keyword>
<dbReference type="Gene3D" id="1.25.40.10">
    <property type="entry name" value="Tetratricopeptide repeat domain"/>
    <property type="match status" value="2"/>
</dbReference>
<comment type="similarity">
    <text evidence="9">Belongs to the Tom70 family.</text>
</comment>
<dbReference type="Proteomes" id="UP000267096">
    <property type="component" value="Unassembled WGS sequence"/>
</dbReference>
<accession>A0A0M3JSU0</accession>
<reference evidence="13 14" key="2">
    <citation type="submission" date="2018-11" db="EMBL/GenBank/DDBJ databases">
        <authorList>
            <consortium name="Pathogen Informatics"/>
        </authorList>
    </citation>
    <scope>NUCLEOTIDE SEQUENCE [LARGE SCALE GENOMIC DNA]</scope>
</reference>
<keyword evidence="14" id="KW-1185">Reference proteome</keyword>
<dbReference type="PANTHER" id="PTHR46208">
    <property type="entry name" value="MITOCHONDRIAL IMPORT RECEPTOR SUBUNIT TOM70"/>
    <property type="match status" value="1"/>
</dbReference>
<evidence type="ECO:0000256" key="3">
    <source>
        <dbReference type="ARBA" id="ARBA00022737"/>
    </source>
</evidence>
<dbReference type="AlphaFoldDB" id="A0A0M3JSU0"/>
<dbReference type="GO" id="GO:0030943">
    <property type="term" value="F:mitochondrion targeting sequence binding"/>
    <property type="evidence" value="ECO:0007669"/>
    <property type="project" value="TreeGrafter"/>
</dbReference>
<dbReference type="SUPFAM" id="SSF48452">
    <property type="entry name" value="TPR-like"/>
    <property type="match status" value="2"/>
</dbReference>
<dbReference type="InterPro" id="IPR011990">
    <property type="entry name" value="TPR-like_helical_dom_sf"/>
</dbReference>
<feature type="repeat" description="TPR" evidence="10">
    <location>
        <begin position="65"/>
        <end position="98"/>
    </location>
</feature>
<comment type="subcellular location">
    <subcellularLocation>
        <location evidence="1">Mitochondrion outer membrane</location>
        <topology evidence="1">Single-pass membrane protein</topology>
    </subcellularLocation>
</comment>
<keyword evidence="7" id="KW-0496">Mitochondrion</keyword>
<dbReference type="GO" id="GO:0005741">
    <property type="term" value="C:mitochondrial outer membrane"/>
    <property type="evidence" value="ECO:0007669"/>
    <property type="project" value="UniProtKB-SubCell"/>
</dbReference>
<gene>
    <name evidence="13" type="ORF">ASIM_LOCUS10623</name>
</gene>
<evidence type="ECO:0000313" key="15">
    <source>
        <dbReference type="WBParaSite" id="ASIM_0001106501-mRNA-1"/>
    </source>
</evidence>
<evidence type="ECO:0000256" key="10">
    <source>
        <dbReference type="PROSITE-ProRule" id="PRU00339"/>
    </source>
</evidence>
<evidence type="ECO:0000256" key="6">
    <source>
        <dbReference type="ARBA" id="ARBA00022989"/>
    </source>
</evidence>
<evidence type="ECO:0000256" key="7">
    <source>
        <dbReference type="ARBA" id="ARBA00023128"/>
    </source>
</evidence>
<dbReference type="PANTHER" id="PTHR46208:SF1">
    <property type="entry name" value="MITOCHONDRIAL IMPORT RECEPTOR SUBUNIT TOM70"/>
    <property type="match status" value="1"/>
</dbReference>
<evidence type="ECO:0000256" key="5">
    <source>
        <dbReference type="ARBA" id="ARBA00022803"/>
    </source>
</evidence>
<proteinExistence type="inferred from homology"/>
<dbReference type="InterPro" id="IPR019734">
    <property type="entry name" value="TPR_rpt"/>
</dbReference>
<reference evidence="15" key="1">
    <citation type="submission" date="2017-02" db="UniProtKB">
        <authorList>
            <consortium name="WormBaseParasite"/>
        </authorList>
    </citation>
    <scope>IDENTIFICATION</scope>
</reference>
<name>A0A0M3JSU0_ANISI</name>
<keyword evidence="3" id="KW-0677">Repeat</keyword>
<evidence type="ECO:0000313" key="13">
    <source>
        <dbReference type="EMBL" id="VDK43325.1"/>
    </source>
</evidence>
<keyword evidence="5 10" id="KW-0802">TPR repeat</keyword>
<dbReference type="PROSITE" id="PS50005">
    <property type="entry name" value="TPR"/>
    <property type="match status" value="2"/>
</dbReference>
<evidence type="ECO:0000256" key="9">
    <source>
        <dbReference type="ARBA" id="ARBA00038030"/>
    </source>
</evidence>
<dbReference type="SMART" id="SM00028">
    <property type="entry name" value="TPR"/>
    <property type="match status" value="4"/>
</dbReference>
<evidence type="ECO:0000256" key="11">
    <source>
        <dbReference type="SAM" id="Coils"/>
    </source>
</evidence>
<keyword evidence="11" id="KW-0175">Coiled coil</keyword>
<organism evidence="15">
    <name type="scientific">Anisakis simplex</name>
    <name type="common">Herring worm</name>
    <dbReference type="NCBI Taxonomy" id="6269"/>
    <lineage>
        <taxon>Eukaryota</taxon>
        <taxon>Metazoa</taxon>
        <taxon>Ecdysozoa</taxon>
        <taxon>Nematoda</taxon>
        <taxon>Chromadorea</taxon>
        <taxon>Rhabditida</taxon>
        <taxon>Spirurina</taxon>
        <taxon>Ascaridomorpha</taxon>
        <taxon>Ascaridoidea</taxon>
        <taxon>Anisakidae</taxon>
        <taxon>Anisakis</taxon>
        <taxon>Anisakis simplex complex</taxon>
    </lineage>
</organism>
<evidence type="ECO:0000256" key="1">
    <source>
        <dbReference type="ARBA" id="ARBA00004572"/>
    </source>
</evidence>
<evidence type="ECO:0000256" key="8">
    <source>
        <dbReference type="ARBA" id="ARBA00023136"/>
    </source>
</evidence>
<feature type="transmembrane region" description="Helical" evidence="12">
    <location>
        <begin position="20"/>
        <end position="38"/>
    </location>
</feature>
<evidence type="ECO:0000256" key="2">
    <source>
        <dbReference type="ARBA" id="ARBA00022692"/>
    </source>
</evidence>
<evidence type="ECO:0000256" key="4">
    <source>
        <dbReference type="ARBA" id="ARBA00022787"/>
    </source>
</evidence>
<dbReference type="OrthoDB" id="245563at2759"/>